<dbReference type="SMART" id="SM00324">
    <property type="entry name" value="RhoGAP"/>
    <property type="match status" value="1"/>
</dbReference>
<dbReference type="Gene3D" id="1.20.900.10">
    <property type="entry name" value="Dbl homology (DH) domain"/>
    <property type="match status" value="1"/>
</dbReference>
<dbReference type="Pfam" id="PF00621">
    <property type="entry name" value="RhoGEF"/>
    <property type="match status" value="1"/>
</dbReference>
<evidence type="ECO:0000259" key="8">
    <source>
        <dbReference type="PROSITE" id="PS50238"/>
    </source>
</evidence>
<dbReference type="GeneID" id="31358257"/>
<dbReference type="GO" id="GO:0005085">
    <property type="term" value="F:guanyl-nucleotide exchange factor activity"/>
    <property type="evidence" value="ECO:0007669"/>
    <property type="project" value="InterPro"/>
</dbReference>
<dbReference type="SUPFAM" id="SSF48350">
    <property type="entry name" value="GTPase activation domain, GAP"/>
    <property type="match status" value="1"/>
</dbReference>
<dbReference type="Gene3D" id="1.10.555.10">
    <property type="entry name" value="Rho GTPase activation protein"/>
    <property type="match status" value="1"/>
</dbReference>
<dbReference type="CDD" id="cd00174">
    <property type="entry name" value="SH3"/>
    <property type="match status" value="1"/>
</dbReference>
<dbReference type="InterPro" id="IPR000219">
    <property type="entry name" value="DH_dom"/>
</dbReference>
<feature type="compositionally biased region" description="Polar residues" evidence="4">
    <location>
        <begin position="387"/>
        <end position="412"/>
    </location>
</feature>
<dbReference type="GO" id="GO:0005737">
    <property type="term" value="C:cytoplasm"/>
    <property type="evidence" value="ECO:0007669"/>
    <property type="project" value="UniProtKB-ARBA"/>
</dbReference>
<dbReference type="STRING" id="670386.D3B2X0"/>
<proteinExistence type="predicted"/>
<dbReference type="EMBL" id="ADBJ01000010">
    <property type="protein sequence ID" value="EFA83668.1"/>
    <property type="molecule type" value="Genomic_DNA"/>
</dbReference>
<dbReference type="SUPFAM" id="SSF50729">
    <property type="entry name" value="PH domain-like"/>
    <property type="match status" value="1"/>
</dbReference>
<feature type="compositionally biased region" description="Basic residues" evidence="4">
    <location>
        <begin position="1115"/>
        <end position="1126"/>
    </location>
</feature>
<feature type="region of interest" description="Disordered" evidence="4">
    <location>
        <begin position="637"/>
        <end position="694"/>
    </location>
</feature>
<dbReference type="InParanoid" id="D3B2X0"/>
<dbReference type="GO" id="GO:0005096">
    <property type="term" value="F:GTPase activator activity"/>
    <property type="evidence" value="ECO:0007669"/>
    <property type="project" value="UniProtKB-KW"/>
</dbReference>
<reference evidence="9 10" key="1">
    <citation type="journal article" date="2011" name="Genome Res.">
        <title>Phylogeny-wide analysis of social amoeba genomes highlights ancient origins for complex intercellular communication.</title>
        <authorList>
            <person name="Heidel A.J."/>
            <person name="Lawal H.M."/>
            <person name="Felder M."/>
            <person name="Schilde C."/>
            <person name="Helps N.R."/>
            <person name="Tunggal B."/>
            <person name="Rivero F."/>
            <person name="John U."/>
            <person name="Schleicher M."/>
            <person name="Eichinger L."/>
            <person name="Platzer M."/>
            <person name="Noegel A.A."/>
            <person name="Schaap P."/>
            <person name="Gloeckner G."/>
        </authorList>
    </citation>
    <scope>NUCLEOTIDE SEQUENCE [LARGE SCALE GENOMIC DNA]</scope>
    <source>
        <strain evidence="10">ATCC 26659 / Pp 5 / PN500</strain>
    </source>
</reference>
<feature type="region of interest" description="Disordered" evidence="4">
    <location>
        <begin position="217"/>
        <end position="243"/>
    </location>
</feature>
<dbReference type="OMA" id="IWRYYST"/>
<dbReference type="AlphaFoldDB" id="D3B2X0"/>
<feature type="region of interest" description="Disordered" evidence="4">
    <location>
        <begin position="340"/>
        <end position="509"/>
    </location>
</feature>
<feature type="compositionally biased region" description="Polar residues" evidence="4">
    <location>
        <begin position="420"/>
        <end position="440"/>
    </location>
</feature>
<dbReference type="PROSITE" id="PS50238">
    <property type="entry name" value="RHOGAP"/>
    <property type="match status" value="1"/>
</dbReference>
<dbReference type="PANTHER" id="PTHR12673:SF240">
    <property type="entry name" value="PLECKSTRIN DOMAIN-CONTAINING PROTEIN"/>
    <property type="match status" value="1"/>
</dbReference>
<feature type="region of interest" description="Disordered" evidence="4">
    <location>
        <begin position="538"/>
        <end position="593"/>
    </location>
</feature>
<gene>
    <name evidence="9" type="primary">xacA</name>
    <name evidence="9" type="ORF">PPL_02734</name>
</gene>
<dbReference type="PANTHER" id="PTHR12673">
    <property type="entry name" value="FACIOGENITAL DYSPLASIA PROTEIN"/>
    <property type="match status" value="1"/>
</dbReference>
<name>D3B2X0_HETP5</name>
<dbReference type="SMART" id="SM00326">
    <property type="entry name" value="SH3"/>
    <property type="match status" value="1"/>
</dbReference>
<evidence type="ECO:0000259" key="7">
    <source>
        <dbReference type="PROSITE" id="PS50010"/>
    </source>
</evidence>
<evidence type="ECO:0000256" key="1">
    <source>
        <dbReference type="ARBA" id="ARBA00022443"/>
    </source>
</evidence>
<dbReference type="FunFam" id="1.20.900.10:FF:000003">
    <property type="entry name" value="Rho guanine nucleotide exchange factor 10 like"/>
    <property type="match status" value="1"/>
</dbReference>
<keyword evidence="10" id="KW-1185">Reference proteome</keyword>
<dbReference type="CDD" id="cd00160">
    <property type="entry name" value="RhoGEF"/>
    <property type="match status" value="1"/>
</dbReference>
<feature type="compositionally biased region" description="Polar residues" evidence="4">
    <location>
        <begin position="542"/>
        <end position="559"/>
    </location>
</feature>
<sequence>MASTISPNQQVFGVDLETLVNSQADRKPQIESPNCPKDLPFVVVETIGWLETHNAIAEEGLFRIPGNGQQIQLIKKDYNEGKADLSKFTNADIHTIAGVLKLYLRELPEPLFIWRYYSTFIKVIKNPDFLQRLLHLRMLIYGLPKVNRDLVLFMMTFLNKVSSNCSVNKMTSTNLAVVFAPNILRHQKESLNQIMEDSTHEISYISKVSKDKITHHLSTSSTDVPSPVLPKSAESGSKLSLSTGLPNSESTEFLYARALYPYQTSGQWHLPFAKDDQITLLDIKSEEGWMKGEYNGRVGYFPASYVEIIALPPPTTPVTLIPIPDLDQQADCTIITTTTTTTQQTTTTTTTTTTTMISGATAPGAPPPLLATPAPISSSNSNSFNNGTKRTPLASSAGQLTSPATNTPPTHKSSGSSSSLTNSPKITPSTSKLNLASSGTIPPPPALSTPPPPLVAPMMNPGSNLSLNSSSKTTISSSSSSQNISRSGSFVSNNNNANNSSNTSPDLGKVMSITPKLSFSGALPPSLTLPPPLLPSRLPGVVQTTPPQPNASVSGSKSGSFIDFSLNTPPPPPPLSLPSENIPAPLSSMSTPVKAPPPIDLNKLPPPPFSPCSPEPNTIDATTSINITTDIPPPPVFDMPLPPPPLSSSDLNASLTGSSNNMDSSDTSSIDDTSSLTSGHDIPLPPPPVNLDEFTSPVIDEAKIAEIRKKRKERAEEMLTTERTYVKQLNCIYEHFIEPSKRNNKIYCLSEEMLNTFSCLEVILNAHKTNILKALEERMLVWDDKPKMGDIFCNNTSFIKLYKHYVNNYDKSIVSLKQCKEKNSEFRNFVKTLDYSEKFSGLNVESFLILPVQRIPRYVLLLQDLLKYTDNSHEDFDQLCEALGTIKDFAETINYKKSEEDNYTRIQQIQETIKNLPPHMLERRKRFVHEGPLATKKDKYYLFLFSDALLLTKSSKDKKKFKQFINLQTASLNTTDEAGVIKIISQEGTYKFLCENVKDRDFWIKTFKDTIEMARQEMIQSAFGDSVLQNEGSKGFNRIQDEKNALKKQKLAEELSSSEQEYVTSLQYIQNVFLSPIHDYEALFKVVNNLKEQNDKFNTASMLSASTGIEMGSRSPHKSKTLRIKQPKGLSKDSKINTSGYFSV</sequence>
<feature type="compositionally biased region" description="Low complexity" evidence="4">
    <location>
        <begin position="647"/>
        <end position="678"/>
    </location>
</feature>
<evidence type="ECO:0000313" key="9">
    <source>
        <dbReference type="EMBL" id="EFA83668.1"/>
    </source>
</evidence>
<dbReference type="CDD" id="cd00159">
    <property type="entry name" value="RhoGAP"/>
    <property type="match status" value="1"/>
</dbReference>
<evidence type="ECO:0000313" key="10">
    <source>
        <dbReference type="Proteomes" id="UP000001396"/>
    </source>
</evidence>
<feature type="compositionally biased region" description="Low complexity" evidence="4">
    <location>
        <begin position="371"/>
        <end position="386"/>
    </location>
</feature>
<evidence type="ECO:0000256" key="3">
    <source>
        <dbReference type="PROSITE-ProRule" id="PRU00192"/>
    </source>
</evidence>
<dbReference type="SUPFAM" id="SSF48065">
    <property type="entry name" value="DBL homology domain (DH-domain)"/>
    <property type="match status" value="1"/>
</dbReference>
<feature type="domain" description="DH" evidence="7">
    <location>
        <begin position="710"/>
        <end position="896"/>
    </location>
</feature>
<protein>
    <submittedName>
        <fullName evidence="9">Pleckstrin domain-containing protein</fullName>
    </submittedName>
</protein>
<dbReference type="SUPFAM" id="SSF50044">
    <property type="entry name" value="SH3-domain"/>
    <property type="match status" value="1"/>
</dbReference>
<feature type="compositionally biased region" description="Pro residues" evidence="4">
    <location>
        <begin position="441"/>
        <end position="455"/>
    </location>
</feature>
<dbReference type="GO" id="GO:0007165">
    <property type="term" value="P:signal transduction"/>
    <property type="evidence" value="ECO:0007669"/>
    <property type="project" value="InterPro"/>
</dbReference>
<dbReference type="InterPro" id="IPR036028">
    <property type="entry name" value="SH3-like_dom_sf"/>
</dbReference>
<keyword evidence="1 3" id="KW-0728">SH3 domain</keyword>
<dbReference type="InterPro" id="IPR001849">
    <property type="entry name" value="PH_domain"/>
</dbReference>
<evidence type="ECO:0000259" key="6">
    <source>
        <dbReference type="PROSITE" id="PS50003"/>
    </source>
</evidence>
<dbReference type="FunCoup" id="D3B2X0">
    <property type="interactions" value="6"/>
</dbReference>
<feature type="region of interest" description="Disordered" evidence="4">
    <location>
        <begin position="1109"/>
        <end position="1144"/>
    </location>
</feature>
<dbReference type="SMART" id="SM00325">
    <property type="entry name" value="RhoGEF"/>
    <property type="match status" value="1"/>
</dbReference>
<dbReference type="SMART" id="SM00233">
    <property type="entry name" value="PH"/>
    <property type="match status" value="1"/>
</dbReference>
<dbReference type="PROSITE" id="PS50010">
    <property type="entry name" value="DH_2"/>
    <property type="match status" value="1"/>
</dbReference>
<accession>D3B2X0</accession>
<evidence type="ECO:0000256" key="4">
    <source>
        <dbReference type="SAM" id="MobiDB-lite"/>
    </source>
</evidence>
<feature type="compositionally biased region" description="Low complexity" evidence="4">
    <location>
        <begin position="456"/>
        <end position="504"/>
    </location>
</feature>
<feature type="compositionally biased region" description="Polar residues" evidence="4">
    <location>
        <begin position="234"/>
        <end position="243"/>
    </location>
</feature>
<comment type="caution">
    <text evidence="9">The sequence shown here is derived from an EMBL/GenBank/DDBJ whole genome shotgun (WGS) entry which is preliminary data.</text>
</comment>
<dbReference type="InterPro" id="IPR008936">
    <property type="entry name" value="Rho_GTPase_activation_prot"/>
</dbReference>
<feature type="compositionally biased region" description="Low complexity" evidence="4">
    <location>
        <begin position="340"/>
        <end position="363"/>
    </location>
</feature>
<evidence type="ECO:0000256" key="2">
    <source>
        <dbReference type="ARBA" id="ARBA00022468"/>
    </source>
</evidence>
<feature type="domain" description="PH" evidence="6">
    <location>
        <begin position="926"/>
        <end position="1012"/>
    </location>
</feature>
<dbReference type="Proteomes" id="UP000001396">
    <property type="component" value="Unassembled WGS sequence"/>
</dbReference>
<dbReference type="Gene3D" id="2.30.29.30">
    <property type="entry name" value="Pleckstrin-homology domain (PH domain)/Phosphotyrosine-binding domain (PTB)"/>
    <property type="match status" value="1"/>
</dbReference>
<dbReference type="InterPro" id="IPR035899">
    <property type="entry name" value="DBL_dom_sf"/>
</dbReference>
<evidence type="ECO:0000259" key="5">
    <source>
        <dbReference type="PROSITE" id="PS50002"/>
    </source>
</evidence>
<dbReference type="InterPro" id="IPR051092">
    <property type="entry name" value="FYVE_RhoGEF_PH"/>
</dbReference>
<dbReference type="InterPro" id="IPR011993">
    <property type="entry name" value="PH-like_dom_sf"/>
</dbReference>
<dbReference type="InterPro" id="IPR000198">
    <property type="entry name" value="RhoGAP_dom"/>
</dbReference>
<dbReference type="Pfam" id="PF00620">
    <property type="entry name" value="RhoGAP"/>
    <property type="match status" value="1"/>
</dbReference>
<dbReference type="PROSITE" id="PS50002">
    <property type="entry name" value="SH3"/>
    <property type="match status" value="1"/>
</dbReference>
<feature type="domain" description="Rho-GAP" evidence="8">
    <location>
        <begin position="14"/>
        <end position="220"/>
    </location>
</feature>
<feature type="domain" description="SH3" evidence="5">
    <location>
        <begin position="251"/>
        <end position="311"/>
    </location>
</feature>
<keyword evidence="2" id="KW-0343">GTPase activation</keyword>
<feature type="compositionally biased region" description="Pro residues" evidence="4">
    <location>
        <begin position="637"/>
        <end position="646"/>
    </location>
</feature>
<dbReference type="Gene3D" id="2.30.30.40">
    <property type="entry name" value="SH3 Domains"/>
    <property type="match status" value="1"/>
</dbReference>
<dbReference type="Pfam" id="PF14604">
    <property type="entry name" value="SH3_9"/>
    <property type="match status" value="1"/>
</dbReference>
<dbReference type="RefSeq" id="XP_020435785.1">
    <property type="nucleotide sequence ID" value="XM_020573713.1"/>
</dbReference>
<dbReference type="PROSITE" id="PS50003">
    <property type="entry name" value="PH_DOMAIN"/>
    <property type="match status" value="1"/>
</dbReference>
<organism evidence="9 10">
    <name type="scientific">Heterostelium pallidum (strain ATCC 26659 / Pp 5 / PN500)</name>
    <name type="common">Cellular slime mold</name>
    <name type="synonym">Polysphondylium pallidum</name>
    <dbReference type="NCBI Taxonomy" id="670386"/>
    <lineage>
        <taxon>Eukaryota</taxon>
        <taxon>Amoebozoa</taxon>
        <taxon>Evosea</taxon>
        <taxon>Eumycetozoa</taxon>
        <taxon>Dictyostelia</taxon>
        <taxon>Acytosteliales</taxon>
        <taxon>Acytosteliaceae</taxon>
        <taxon>Heterostelium</taxon>
    </lineage>
</organism>
<dbReference type="InterPro" id="IPR001452">
    <property type="entry name" value="SH3_domain"/>
</dbReference>
<dbReference type="Pfam" id="PF00169">
    <property type="entry name" value="PH"/>
    <property type="match status" value="1"/>
</dbReference>